<feature type="region of interest" description="Disordered" evidence="2">
    <location>
        <begin position="253"/>
        <end position="272"/>
    </location>
</feature>
<protein>
    <submittedName>
        <fullName evidence="3">Uncharacterized protein</fullName>
    </submittedName>
</protein>
<dbReference type="EMBL" id="CAJJDN010000047">
    <property type="protein sequence ID" value="CAD8084649.1"/>
    <property type="molecule type" value="Genomic_DNA"/>
</dbReference>
<comment type="caution">
    <text evidence="3">The sequence shown here is derived from an EMBL/GenBank/DDBJ whole genome shotgun (WGS) entry which is preliminary data.</text>
</comment>
<accession>A0A8S1MYX5</accession>
<dbReference type="OrthoDB" id="309079at2759"/>
<sequence length="296" mass="35028">MFYSLTKDQRDMRKKEKKANQVNCPLCPASLQGLLKQKAFCIFCLNYVCKTHIVKKRKDPLIEDKIGKICRECEDLILYQKIMSKHQKKEQELQVQDKEFSNNLNNVNSQFQDLLSQEQTIKYQIDKDQKEHEKKDQQIKLNIKEAEDRQNQLNQESLKLSEQYRKLVEIKQGKEKEKQLLQEQLEKLQNDEQEIQLQNQQIQDQIKIVSENNSKLTLQIAQLSNNVQNDEREKKSIFNAYTTSNFGTIQIDSKQASEIMPRPSKQKKEIDQHVRSDDAFCCYKFIPSKSKKPKKK</sequence>
<keyword evidence="4" id="KW-1185">Reference proteome</keyword>
<evidence type="ECO:0000313" key="4">
    <source>
        <dbReference type="Proteomes" id="UP000692954"/>
    </source>
</evidence>
<feature type="coiled-coil region" evidence="1">
    <location>
        <begin position="127"/>
        <end position="240"/>
    </location>
</feature>
<name>A0A8S1MYX5_9CILI</name>
<dbReference type="Proteomes" id="UP000692954">
    <property type="component" value="Unassembled WGS sequence"/>
</dbReference>
<proteinExistence type="predicted"/>
<evidence type="ECO:0000256" key="1">
    <source>
        <dbReference type="SAM" id="Coils"/>
    </source>
</evidence>
<gene>
    <name evidence="3" type="ORF">PSON_ATCC_30995.1.T0470092</name>
</gene>
<evidence type="ECO:0000313" key="3">
    <source>
        <dbReference type="EMBL" id="CAD8084649.1"/>
    </source>
</evidence>
<organism evidence="3 4">
    <name type="scientific">Paramecium sonneborni</name>
    <dbReference type="NCBI Taxonomy" id="65129"/>
    <lineage>
        <taxon>Eukaryota</taxon>
        <taxon>Sar</taxon>
        <taxon>Alveolata</taxon>
        <taxon>Ciliophora</taxon>
        <taxon>Intramacronucleata</taxon>
        <taxon>Oligohymenophorea</taxon>
        <taxon>Peniculida</taxon>
        <taxon>Parameciidae</taxon>
        <taxon>Paramecium</taxon>
    </lineage>
</organism>
<keyword evidence="1" id="KW-0175">Coiled coil</keyword>
<reference evidence="3" key="1">
    <citation type="submission" date="2021-01" db="EMBL/GenBank/DDBJ databases">
        <authorList>
            <consortium name="Genoscope - CEA"/>
            <person name="William W."/>
        </authorList>
    </citation>
    <scope>NUCLEOTIDE SEQUENCE</scope>
</reference>
<evidence type="ECO:0000256" key="2">
    <source>
        <dbReference type="SAM" id="MobiDB-lite"/>
    </source>
</evidence>
<dbReference type="AlphaFoldDB" id="A0A8S1MYX5"/>